<dbReference type="AlphaFoldDB" id="A0A5M4BCB8"/>
<protein>
    <recommendedName>
        <fullName evidence="3">Apea-like HEPN domain-containing protein</fullName>
    </recommendedName>
</protein>
<organism evidence="1 2">
    <name type="scientific">Capnocytophaga felis</name>
    <dbReference type="NCBI Taxonomy" id="2267611"/>
    <lineage>
        <taxon>Bacteria</taxon>
        <taxon>Pseudomonadati</taxon>
        <taxon>Bacteroidota</taxon>
        <taxon>Flavobacteriia</taxon>
        <taxon>Flavobacteriales</taxon>
        <taxon>Flavobacteriaceae</taxon>
        <taxon>Capnocytophaga</taxon>
    </lineage>
</organism>
<dbReference type="OrthoDB" id="6626310at2"/>
<dbReference type="RefSeq" id="WP_155285737.1">
    <property type="nucleotide sequence ID" value="NZ_BLBC01000028.1"/>
</dbReference>
<dbReference type="EMBL" id="BLBC01000028">
    <property type="protein sequence ID" value="GET47130.1"/>
    <property type="molecule type" value="Genomic_DNA"/>
</dbReference>
<evidence type="ECO:0008006" key="3">
    <source>
        <dbReference type="Google" id="ProtNLM"/>
    </source>
</evidence>
<evidence type="ECO:0000313" key="2">
    <source>
        <dbReference type="Proteomes" id="UP000398217"/>
    </source>
</evidence>
<name>A0A5M4BCB8_9FLAO</name>
<dbReference type="Proteomes" id="UP000398217">
    <property type="component" value="Unassembled WGS sequence"/>
</dbReference>
<reference evidence="2" key="1">
    <citation type="journal article" date="2020" name="Int. J. Syst. Evol. Microbiol.">
        <title>Capnocytophaga felis sp. nov. isolated from the feline oral cavity.</title>
        <authorList>
            <person name="Suzuki M."/>
            <person name="Umeda K."/>
            <person name="Kimura M."/>
            <person name="Imaoka K."/>
            <person name="Morikawa S."/>
            <person name="Maeda K."/>
        </authorList>
    </citation>
    <scope>NUCLEOTIDE SEQUENCE [LARGE SCALE GENOMIC DNA]</scope>
    <source>
        <strain evidence="2">KC07070</strain>
    </source>
</reference>
<keyword evidence="2" id="KW-1185">Reference proteome</keyword>
<comment type="caution">
    <text evidence="1">The sequence shown here is derived from an EMBL/GenBank/DDBJ whole genome shotgun (WGS) entry which is preliminary data.</text>
</comment>
<sequence>MQIIKYKNLSLTISQKFFIEKSIELLNIGTIDSYRVKLHNPRTILEELKYCLDEFEMGRIKHFQTIKGKDKNSKGLINEVLKFLEIENNGLTFNTVTVEFLKNILHSIDENNYKKVSASLEILLNENQQYLSNIITITEDKLNINVDDSNLESLFKHLSMIDKIIEFLFSELINKGFSKGFLYKLCYGIFVKNRNNENFDTLFSNFKQRILDVESRHTVIFRIDTTPTVSQELKSFSISGVFIDVSDSIDSSTQQQLRRKQGFDKFKDKVPNRRFIMCTVDSFDYLSALKKAKNAFSEYLDIVNLGFSDEFLHIHNKVLVIDNRSPERADFQENINILDGKYKTEKDRYNHFIGKLPHILENDKVQRETKEKVKSAIRYLRLGNQSTEMEHKFINYWIGLEYLFSNYESQNTIGRIKDFFIKAHCLAYIKRNITILKKEIESVLYLKNLSINIEDETSYNAIINQSVKENPLLSFRVNKIKEVLFKDRNIKQYIDNHKENLEIHFIRIYRLRNEIIHDAAMNTNNELISSNMRYYLTFILNEIIDFLSNNTDNKELSIEKYFILNEIKYENLETQKFPLKEMVNINCSIDFIS</sequence>
<accession>A0A5M4BCB8</accession>
<evidence type="ECO:0000313" key="1">
    <source>
        <dbReference type="EMBL" id="GET47130.1"/>
    </source>
</evidence>
<gene>
    <name evidence="1" type="ORF">RCZ01_24320</name>
</gene>
<proteinExistence type="predicted"/>